<keyword evidence="7" id="KW-0808">Transferase</keyword>
<keyword evidence="7" id="KW-0418">Kinase</keyword>
<accession>A0A067C5B9</accession>
<evidence type="ECO:0000259" key="5">
    <source>
        <dbReference type="PROSITE" id="PS50011"/>
    </source>
</evidence>
<evidence type="ECO:0000313" key="7">
    <source>
        <dbReference type="EMBL" id="KDO24340.1"/>
    </source>
</evidence>
<dbReference type="PANTHER" id="PTHR44329">
    <property type="entry name" value="SERINE/THREONINE-PROTEIN KINASE TNNI3K-RELATED"/>
    <property type="match status" value="1"/>
</dbReference>
<feature type="transmembrane region" description="Helical" evidence="4">
    <location>
        <begin position="93"/>
        <end position="110"/>
    </location>
</feature>
<dbReference type="InterPro" id="IPR000719">
    <property type="entry name" value="Prot_kinase_dom"/>
</dbReference>
<evidence type="ECO:0000256" key="3">
    <source>
        <dbReference type="PROSITE-ProRule" id="PRU10141"/>
    </source>
</evidence>
<evidence type="ECO:0000256" key="4">
    <source>
        <dbReference type="SAM" id="Phobius"/>
    </source>
</evidence>
<feature type="transmembrane region" description="Helical" evidence="4">
    <location>
        <begin position="194"/>
        <end position="213"/>
    </location>
</feature>
<keyword evidence="4" id="KW-1133">Transmembrane helix</keyword>
<feature type="transmembrane region" description="Helical" evidence="4">
    <location>
        <begin position="55"/>
        <end position="73"/>
    </location>
</feature>
<dbReference type="PROSITE" id="PS50011">
    <property type="entry name" value="PROTEIN_KINASE_DOM"/>
    <property type="match status" value="1"/>
</dbReference>
<dbReference type="OMA" id="FAHLEWH"/>
<feature type="transmembrane region" description="Helical" evidence="4">
    <location>
        <begin position="122"/>
        <end position="143"/>
    </location>
</feature>
<dbReference type="AlphaFoldDB" id="A0A067C5B9"/>
<dbReference type="PROSITE" id="PS50186">
    <property type="entry name" value="DEP"/>
    <property type="match status" value="1"/>
</dbReference>
<evidence type="ECO:0000259" key="6">
    <source>
        <dbReference type="PROSITE" id="PS50186"/>
    </source>
</evidence>
<dbReference type="InterPro" id="IPR051681">
    <property type="entry name" value="Ser/Thr_Kinases-Pseudokinases"/>
</dbReference>
<evidence type="ECO:0000256" key="2">
    <source>
        <dbReference type="ARBA" id="ARBA00022840"/>
    </source>
</evidence>
<dbReference type="InterPro" id="IPR000591">
    <property type="entry name" value="DEP_dom"/>
</dbReference>
<keyword evidence="8" id="KW-1185">Reference proteome</keyword>
<feature type="binding site" evidence="3">
    <location>
        <position position="324"/>
    </location>
    <ligand>
        <name>ATP</name>
        <dbReference type="ChEBI" id="CHEBI:30616"/>
    </ligand>
</feature>
<dbReference type="Proteomes" id="UP000030745">
    <property type="component" value="Unassembled WGS sequence"/>
</dbReference>
<evidence type="ECO:0000256" key="1">
    <source>
        <dbReference type="ARBA" id="ARBA00022741"/>
    </source>
</evidence>
<dbReference type="InterPro" id="IPR036390">
    <property type="entry name" value="WH_DNA-bd_sf"/>
</dbReference>
<dbReference type="Gene3D" id="3.30.200.20">
    <property type="entry name" value="Phosphorylase Kinase, domain 1"/>
    <property type="match status" value="1"/>
</dbReference>
<dbReference type="KEGG" id="spar:SPRG_10417"/>
<dbReference type="InterPro" id="IPR011009">
    <property type="entry name" value="Kinase-like_dom_sf"/>
</dbReference>
<keyword evidence="4" id="KW-0812">Transmembrane</keyword>
<dbReference type="SUPFAM" id="SSF46785">
    <property type="entry name" value="Winged helix' DNA-binding domain"/>
    <property type="match status" value="1"/>
</dbReference>
<protein>
    <submittedName>
        <fullName evidence="7">TKL protein kinase</fullName>
    </submittedName>
</protein>
<dbReference type="EMBL" id="KK583243">
    <property type="protein sequence ID" value="KDO24340.1"/>
    <property type="molecule type" value="Genomic_DNA"/>
</dbReference>
<name>A0A067C5B9_SAPPC</name>
<dbReference type="InterPro" id="IPR017441">
    <property type="entry name" value="Protein_kinase_ATP_BS"/>
</dbReference>
<dbReference type="SMART" id="SM00220">
    <property type="entry name" value="S_TKc"/>
    <property type="match status" value="1"/>
</dbReference>
<gene>
    <name evidence="7" type="ORF">SPRG_10417</name>
</gene>
<feature type="domain" description="DEP" evidence="6">
    <location>
        <begin position="574"/>
        <end position="629"/>
    </location>
</feature>
<feature type="transmembrane region" description="Helical" evidence="4">
    <location>
        <begin position="6"/>
        <end position="29"/>
    </location>
</feature>
<dbReference type="InterPro" id="IPR008271">
    <property type="entry name" value="Ser/Thr_kinase_AS"/>
</dbReference>
<dbReference type="GO" id="GO:0035556">
    <property type="term" value="P:intracellular signal transduction"/>
    <property type="evidence" value="ECO:0007669"/>
    <property type="project" value="InterPro"/>
</dbReference>
<keyword evidence="2 3" id="KW-0067">ATP-binding</keyword>
<dbReference type="Gene3D" id="1.10.510.10">
    <property type="entry name" value="Transferase(Phosphotransferase) domain 1"/>
    <property type="match status" value="1"/>
</dbReference>
<sequence length="705" mass="78271">METARLAALVHGLEYGVAFLLALVSVAYLRQQRSTAWRGSSGAARRLILPSFEPMLWGFVGLSGTYATYFAVTLSRGYTGPGPGPYACVYNEAIYQGEHFHVVFVAVFLYQKSVSVPAISRTLVLTLLLLVSPVGLMGLASALRSSPDTDGYVFQLQYAIAVFARLVLVLFFLRLACRPLARANINVVRELCGFALVFYALGGVSMQLSYHAIREGNAHLETWSVYVHIARSCWISLAPFFVWRVLIADTAHWRGLSVRALHLDTDRASVQEIMSAEGLHILLEMHRRNLIDFAHLEWHQRLGAGGSATVYRGTLHSSLDVAIKVYTPQEISEAIVAEFSHEVGFWGVLRHPNIVSFYGLCVCPPMICLVAELCRGSLDDLLSCTSPLSPLVELCYMLDAVRAVAFLHSFSPPLLHRDIKAANYLLDATNHRVKLSDFGESRVADVQRMSVRGTVEYMAPEMIDGKRGAASYATASDVFSLSMTLWDILHPRQFKYPRGTKNHMHIFTLVLDGARPPLRDTLSPALRKLLVAAWAPAAIDRPSAASMVTILASLLEDETARLAMALERETMPTTGAELVDALIDANRGIRDKFEAVRVGNALLETGHLHDVKHARSFQNSPRIQYTWQPSARRSSLLAFALDDDGRCKCPLHGQGLGTASKPSKRRYRLYKKQRSAVEMLLEPETDDDETMMWGDDIHVRDTLAQ</sequence>
<dbReference type="VEuPathDB" id="FungiDB:SPRG_10417"/>
<dbReference type="InterPro" id="IPR036388">
    <property type="entry name" value="WH-like_DNA-bd_sf"/>
</dbReference>
<feature type="domain" description="Protein kinase" evidence="5">
    <location>
        <begin position="296"/>
        <end position="555"/>
    </location>
</feature>
<evidence type="ECO:0000313" key="8">
    <source>
        <dbReference type="Proteomes" id="UP000030745"/>
    </source>
</evidence>
<dbReference type="GO" id="GO:0004674">
    <property type="term" value="F:protein serine/threonine kinase activity"/>
    <property type="evidence" value="ECO:0007669"/>
    <property type="project" value="TreeGrafter"/>
</dbReference>
<organism evidence="7 8">
    <name type="scientific">Saprolegnia parasitica (strain CBS 223.65)</name>
    <dbReference type="NCBI Taxonomy" id="695850"/>
    <lineage>
        <taxon>Eukaryota</taxon>
        <taxon>Sar</taxon>
        <taxon>Stramenopiles</taxon>
        <taxon>Oomycota</taxon>
        <taxon>Saprolegniomycetes</taxon>
        <taxon>Saprolegniales</taxon>
        <taxon>Saprolegniaceae</taxon>
        <taxon>Saprolegnia</taxon>
    </lineage>
</organism>
<dbReference type="GO" id="GO:0005524">
    <property type="term" value="F:ATP binding"/>
    <property type="evidence" value="ECO:0007669"/>
    <property type="project" value="UniProtKB-UniRule"/>
</dbReference>
<dbReference type="Gene3D" id="1.10.10.10">
    <property type="entry name" value="Winged helix-like DNA-binding domain superfamily/Winged helix DNA-binding domain"/>
    <property type="match status" value="1"/>
</dbReference>
<dbReference type="PROSITE" id="PS00107">
    <property type="entry name" value="PROTEIN_KINASE_ATP"/>
    <property type="match status" value="1"/>
</dbReference>
<keyword evidence="4" id="KW-0472">Membrane</keyword>
<dbReference type="SUPFAM" id="SSF56112">
    <property type="entry name" value="Protein kinase-like (PK-like)"/>
    <property type="match status" value="1"/>
</dbReference>
<dbReference type="RefSeq" id="XP_012204935.1">
    <property type="nucleotide sequence ID" value="XM_012349545.1"/>
</dbReference>
<dbReference type="STRING" id="695850.A0A067C5B9"/>
<proteinExistence type="predicted"/>
<dbReference type="GeneID" id="24132528"/>
<dbReference type="PROSITE" id="PS00108">
    <property type="entry name" value="PROTEIN_KINASE_ST"/>
    <property type="match status" value="1"/>
</dbReference>
<reference evidence="7 8" key="1">
    <citation type="journal article" date="2013" name="PLoS Genet.">
        <title>Distinctive expansion of potential virulence genes in the genome of the oomycete fish pathogen Saprolegnia parasitica.</title>
        <authorList>
            <person name="Jiang R.H."/>
            <person name="de Bruijn I."/>
            <person name="Haas B.J."/>
            <person name="Belmonte R."/>
            <person name="Lobach L."/>
            <person name="Christie J."/>
            <person name="van den Ackerveken G."/>
            <person name="Bottin A."/>
            <person name="Bulone V."/>
            <person name="Diaz-Moreno S.M."/>
            <person name="Dumas B."/>
            <person name="Fan L."/>
            <person name="Gaulin E."/>
            <person name="Govers F."/>
            <person name="Grenville-Briggs L.J."/>
            <person name="Horner N.R."/>
            <person name="Levin J.Z."/>
            <person name="Mammella M."/>
            <person name="Meijer H.J."/>
            <person name="Morris P."/>
            <person name="Nusbaum C."/>
            <person name="Oome S."/>
            <person name="Phillips A.J."/>
            <person name="van Rooyen D."/>
            <person name="Rzeszutek E."/>
            <person name="Saraiva M."/>
            <person name="Secombes C.J."/>
            <person name="Seidl M.F."/>
            <person name="Snel B."/>
            <person name="Stassen J.H."/>
            <person name="Sykes S."/>
            <person name="Tripathy S."/>
            <person name="van den Berg H."/>
            <person name="Vega-Arreguin J.C."/>
            <person name="Wawra S."/>
            <person name="Young S.K."/>
            <person name="Zeng Q."/>
            <person name="Dieguez-Uribeondo J."/>
            <person name="Russ C."/>
            <person name="Tyler B.M."/>
            <person name="van West P."/>
        </authorList>
    </citation>
    <scope>NUCLEOTIDE SEQUENCE [LARGE SCALE GENOMIC DNA]</scope>
    <source>
        <strain evidence="7 8">CBS 223.65</strain>
    </source>
</reference>
<dbReference type="OrthoDB" id="10261027at2759"/>
<dbReference type="Pfam" id="PF00069">
    <property type="entry name" value="Pkinase"/>
    <property type="match status" value="1"/>
</dbReference>
<feature type="transmembrane region" description="Helical" evidence="4">
    <location>
        <begin position="155"/>
        <end position="173"/>
    </location>
</feature>
<keyword evidence="1 3" id="KW-0547">Nucleotide-binding</keyword>